<dbReference type="HOGENOM" id="CLU_000445_92_3_9"/>
<proteinExistence type="predicted"/>
<dbReference type="CDD" id="cd00077">
    <property type="entry name" value="HDc"/>
    <property type="match status" value="1"/>
</dbReference>
<dbReference type="InterPro" id="IPR003607">
    <property type="entry name" value="HD/PDEase_dom"/>
</dbReference>
<dbReference type="Proteomes" id="UP000000467">
    <property type="component" value="Chromosome"/>
</dbReference>
<gene>
    <name evidence="3" type="ordered locus">Tph_c03800</name>
</gene>
<dbReference type="PANTHER" id="PTHR43155:SF2">
    <property type="entry name" value="CYCLIC DI-GMP PHOSPHODIESTERASE PA4108"/>
    <property type="match status" value="1"/>
</dbReference>
<organism evidence="3 4">
    <name type="scientific">Thermacetogenium phaeum (strain ATCC BAA-254 / DSM 26808 / PB)</name>
    <dbReference type="NCBI Taxonomy" id="1089553"/>
    <lineage>
        <taxon>Bacteria</taxon>
        <taxon>Bacillati</taxon>
        <taxon>Bacillota</taxon>
        <taxon>Clostridia</taxon>
        <taxon>Thermoanaerobacterales</taxon>
        <taxon>Thermoanaerobacteraceae</taxon>
        <taxon>Thermacetogenium</taxon>
    </lineage>
</organism>
<accession>K4LEV7</accession>
<dbReference type="Pfam" id="PF13487">
    <property type="entry name" value="HD_5"/>
    <property type="match status" value="1"/>
</dbReference>
<keyword evidence="3" id="KW-0378">Hydrolase</keyword>
<evidence type="ECO:0000313" key="4">
    <source>
        <dbReference type="Proteomes" id="UP000000467"/>
    </source>
</evidence>
<dbReference type="EMBL" id="CP003732">
    <property type="protein sequence ID" value="AFV10627.1"/>
    <property type="molecule type" value="Genomic_DNA"/>
</dbReference>
<evidence type="ECO:0000313" key="3">
    <source>
        <dbReference type="EMBL" id="AFV10627.1"/>
    </source>
</evidence>
<evidence type="ECO:0000259" key="1">
    <source>
        <dbReference type="PROSITE" id="PS51831"/>
    </source>
</evidence>
<dbReference type="InterPro" id="IPR006675">
    <property type="entry name" value="HDIG_dom"/>
</dbReference>
<dbReference type="SUPFAM" id="SSF109604">
    <property type="entry name" value="HD-domain/PDEase-like"/>
    <property type="match status" value="1"/>
</dbReference>
<feature type="domain" description="HD-GYP" evidence="2">
    <location>
        <begin position="20"/>
        <end position="215"/>
    </location>
</feature>
<dbReference type="NCBIfam" id="TIGR00277">
    <property type="entry name" value="HDIG"/>
    <property type="match status" value="1"/>
</dbReference>
<dbReference type="OrthoDB" id="10822at2"/>
<dbReference type="STRING" id="1089553.Tph_c03800"/>
<dbReference type="eggNOG" id="COG2206">
    <property type="taxonomic scope" value="Bacteria"/>
</dbReference>
<dbReference type="EC" id="3.6.-.-" evidence="3"/>
<dbReference type="RefSeq" id="WP_015049545.1">
    <property type="nucleotide sequence ID" value="NC_018870.1"/>
</dbReference>
<reference evidence="3 4" key="1">
    <citation type="journal article" date="2012" name="BMC Genomics">
        <title>Genome-guided analysis of physiological and morphological traits of the fermentative acetate oxidizer Thermacetogenium phaeum.</title>
        <authorList>
            <person name="Oehler D."/>
            <person name="Poehlein A."/>
            <person name="Leimbach A."/>
            <person name="Muller N."/>
            <person name="Daniel R."/>
            <person name="Gottschalk G."/>
            <person name="Schink B."/>
        </authorList>
    </citation>
    <scope>NUCLEOTIDE SEQUENCE [LARGE SCALE GENOMIC DNA]</scope>
    <source>
        <strain evidence="4">ATCC BAA-254 / DSM 26808 / PB</strain>
    </source>
</reference>
<name>K4LEV7_THEPS</name>
<sequence length="219" mass="24605">MFEINKKTRSFQISLTEIRQKAPLTLKCRLLLHNLAEKDVNTYVHSCFTGQLAAVLGAALELSEKTVVDLYIAGLLHDLGKILVPRSILLKEAALTGEEYAIVRQHVDDGIRMLSYQQLSATVVNAIKYHHERWDGKGYPHGLDGRQTPIEGRILQIADAFSAMTTKRAYRDPLSTEEAVEEIRRNRSSQFDPELADLFIEACQKSPAHFTASEAVFPL</sequence>
<dbReference type="KEGG" id="tpz:Tph_c03800"/>
<dbReference type="PROSITE" id="PS51832">
    <property type="entry name" value="HD_GYP"/>
    <property type="match status" value="1"/>
</dbReference>
<dbReference type="Gene3D" id="1.10.3210.10">
    <property type="entry name" value="Hypothetical protein af1432"/>
    <property type="match status" value="1"/>
</dbReference>
<dbReference type="GO" id="GO:0016787">
    <property type="term" value="F:hydrolase activity"/>
    <property type="evidence" value="ECO:0007669"/>
    <property type="project" value="UniProtKB-KW"/>
</dbReference>
<dbReference type="InterPro" id="IPR006674">
    <property type="entry name" value="HD_domain"/>
</dbReference>
<evidence type="ECO:0000259" key="2">
    <source>
        <dbReference type="PROSITE" id="PS51832"/>
    </source>
</evidence>
<dbReference type="AlphaFoldDB" id="K4LEV7"/>
<protein>
    <submittedName>
        <fullName evidence="3">Metal-dependent phosphohydrolase</fullName>
        <ecNumber evidence="3">3.6.-.-</ecNumber>
    </submittedName>
</protein>
<dbReference type="PROSITE" id="PS51831">
    <property type="entry name" value="HD"/>
    <property type="match status" value="1"/>
</dbReference>
<keyword evidence="4" id="KW-1185">Reference proteome</keyword>
<dbReference type="PANTHER" id="PTHR43155">
    <property type="entry name" value="CYCLIC DI-GMP PHOSPHODIESTERASE PA4108-RELATED"/>
    <property type="match status" value="1"/>
</dbReference>
<dbReference type="SMART" id="SM00471">
    <property type="entry name" value="HDc"/>
    <property type="match status" value="1"/>
</dbReference>
<dbReference type="InterPro" id="IPR037522">
    <property type="entry name" value="HD_GYP_dom"/>
</dbReference>
<feature type="domain" description="HD" evidence="1">
    <location>
        <begin position="42"/>
        <end position="164"/>
    </location>
</feature>